<dbReference type="Gene3D" id="1.10.1070.20">
    <property type="match status" value="1"/>
</dbReference>
<keyword evidence="2" id="KW-1185">Reference proteome</keyword>
<dbReference type="RefSeq" id="WP_028052160.1">
    <property type="nucleotide sequence ID" value="NZ_ATYG01000015.1"/>
</dbReference>
<proteinExistence type="predicted"/>
<comment type="caution">
    <text evidence="1">The sequence shown here is derived from an EMBL/GenBank/DDBJ whole genome shotgun (WGS) entry which is preliminary data.</text>
</comment>
<accession>A0ABX2RAP2</accession>
<organism evidence="1 2">
    <name type="scientific">Carboxydothermus ferrireducens DSM 11255</name>
    <dbReference type="NCBI Taxonomy" id="1119529"/>
    <lineage>
        <taxon>Bacteria</taxon>
        <taxon>Bacillati</taxon>
        <taxon>Bacillota</taxon>
        <taxon>Clostridia</taxon>
        <taxon>Thermoanaerobacterales</taxon>
        <taxon>Thermoanaerobacteraceae</taxon>
        <taxon>Carboxydothermus</taxon>
    </lineage>
</organism>
<evidence type="ECO:0008006" key="3">
    <source>
        <dbReference type="Google" id="ProtNLM"/>
    </source>
</evidence>
<dbReference type="EMBL" id="JACCBS010000001">
    <property type="protein sequence ID" value="NYE57206.1"/>
    <property type="molecule type" value="Genomic_DNA"/>
</dbReference>
<evidence type="ECO:0000313" key="2">
    <source>
        <dbReference type="Proteomes" id="UP000604066"/>
    </source>
</evidence>
<sequence length="312" mass="36209">MLKPFEINDVSDWTEYVGLPVKGKIPKTWLVSPELNKYFLFKVPRQNTGEIWAEKIFSEVGKLVGIKTHNVYFAKRMSFDGSYIIGIICENIARKSENLIEAYELFSTEYNNFDKRNDIRYNVSNTLKIVKSQFSGIVERVDLENILNDFFTMIIFDALMGYTDRHCENWGLLFSEGKISFAPLYDNGSCLGREFCSKINNCNTEIGCKKILQKLNSPKDFSNYLIKAKSLILYDTCTPESHFNLIQKIVNSKNGDRLIRIWENIIARISDEQIIDVINKIPEEIMCINQKNFAQKIIFERRRILNEILMGG</sequence>
<gene>
    <name evidence="1" type="ORF">HDG70_000912</name>
</gene>
<evidence type="ECO:0000313" key="1">
    <source>
        <dbReference type="EMBL" id="NYE57206.1"/>
    </source>
</evidence>
<name>A0ABX2RAP2_9THEO</name>
<reference evidence="1 2" key="1">
    <citation type="submission" date="2020-07" db="EMBL/GenBank/DDBJ databases">
        <title>Genomic Encyclopedia of Type Strains, Phase III (KMG-III): the genomes of soil and plant-associated and newly described type strains.</title>
        <authorList>
            <person name="Whitman W."/>
        </authorList>
    </citation>
    <scope>NUCLEOTIDE SEQUENCE [LARGE SCALE GENOMIC DNA]</scope>
    <source>
        <strain evidence="1 2">DSM 11255</strain>
    </source>
</reference>
<dbReference type="Proteomes" id="UP000604066">
    <property type="component" value="Unassembled WGS sequence"/>
</dbReference>
<protein>
    <recommendedName>
        <fullName evidence="3">HipA-like C-terminal domain-containing protein</fullName>
    </recommendedName>
</protein>